<name>A0A6L7G9Y2_9RHOB</name>
<dbReference type="Gene3D" id="3.30.2000.30">
    <property type="match status" value="1"/>
</dbReference>
<evidence type="ECO:0000313" key="2">
    <source>
        <dbReference type="Proteomes" id="UP000477911"/>
    </source>
</evidence>
<keyword evidence="2" id="KW-1185">Reference proteome</keyword>
<dbReference type="Proteomes" id="UP000477911">
    <property type="component" value="Unassembled WGS sequence"/>
</dbReference>
<dbReference type="AlphaFoldDB" id="A0A6L7G9Y2"/>
<protein>
    <submittedName>
        <fullName evidence="1">DUF3168 domain-containing protein</fullName>
    </submittedName>
</protein>
<comment type="caution">
    <text evidence="1">The sequence shown here is derived from an EMBL/GenBank/DDBJ whole genome shotgun (WGS) entry which is preliminary data.</text>
</comment>
<gene>
    <name evidence="1" type="ORF">GR170_23710</name>
</gene>
<reference evidence="1 2" key="1">
    <citation type="submission" date="2019-12" db="EMBL/GenBank/DDBJ databases">
        <authorList>
            <person name="Li M."/>
        </authorList>
    </citation>
    <scope>NUCLEOTIDE SEQUENCE [LARGE SCALE GENOMIC DNA]</scope>
    <source>
        <strain evidence="1 2">GBMRC 2024</strain>
    </source>
</reference>
<dbReference type="InterPro" id="IPR053745">
    <property type="entry name" value="Viral_Tail_Comp_sf"/>
</dbReference>
<dbReference type="Pfam" id="PF11367">
    <property type="entry name" value="Tail_completion_gp17"/>
    <property type="match status" value="1"/>
</dbReference>
<proteinExistence type="predicted"/>
<dbReference type="RefSeq" id="WP_160896964.1">
    <property type="nucleotide sequence ID" value="NZ_WUMU01000036.1"/>
</dbReference>
<dbReference type="InterPro" id="IPR021508">
    <property type="entry name" value="Gp17-like"/>
</dbReference>
<organism evidence="1 2">
    <name type="scientific">Pseudooceanicola albus</name>
    <dbReference type="NCBI Taxonomy" id="2692189"/>
    <lineage>
        <taxon>Bacteria</taxon>
        <taxon>Pseudomonadati</taxon>
        <taxon>Pseudomonadota</taxon>
        <taxon>Alphaproteobacteria</taxon>
        <taxon>Rhodobacterales</taxon>
        <taxon>Paracoccaceae</taxon>
        <taxon>Pseudooceanicola</taxon>
    </lineage>
</organism>
<evidence type="ECO:0000313" key="1">
    <source>
        <dbReference type="EMBL" id="MXN20845.1"/>
    </source>
</evidence>
<sequence length="134" mass="13962">MSYAVSAALQTSLYQALCADAALVALVGTAIFDAPPQGTPPALWVALGPETVKDSSDKSGAGALHELEISVVASADGFHALKTVAGAVSDALAGEIPALGRGNLIYLNFLKARARREGRLRRIDLTFRARVQDS</sequence>
<accession>A0A6L7G9Y2</accession>
<dbReference type="EMBL" id="WUMU01000036">
    <property type="protein sequence ID" value="MXN20845.1"/>
    <property type="molecule type" value="Genomic_DNA"/>
</dbReference>